<dbReference type="InterPro" id="IPR045063">
    <property type="entry name" value="Dynamin_N"/>
</dbReference>
<feature type="compositionally biased region" description="Basic and acidic residues" evidence="2">
    <location>
        <begin position="579"/>
        <end position="589"/>
    </location>
</feature>
<feature type="region of interest" description="Disordered" evidence="2">
    <location>
        <begin position="575"/>
        <end position="609"/>
    </location>
</feature>
<keyword evidence="3" id="KW-0472">Membrane</keyword>
<dbReference type="SUPFAM" id="SSF52540">
    <property type="entry name" value="P-loop containing nucleoside triphosphate hydrolases"/>
    <property type="match status" value="1"/>
</dbReference>
<gene>
    <name evidence="5" type="ORF">GCM10010170_015550</name>
</gene>
<evidence type="ECO:0000256" key="3">
    <source>
        <dbReference type="SAM" id="Phobius"/>
    </source>
</evidence>
<dbReference type="PANTHER" id="PTHR43681">
    <property type="entry name" value="TRANSMEMBRANE GTPASE FZO"/>
    <property type="match status" value="1"/>
</dbReference>
<comment type="caution">
    <text evidence="5">The sequence shown here is derived from an EMBL/GenBank/DDBJ whole genome shotgun (WGS) entry which is preliminary data.</text>
</comment>
<protein>
    <submittedName>
        <fullName evidence="5">Dynamin family protein</fullName>
    </submittedName>
</protein>
<evidence type="ECO:0000256" key="1">
    <source>
        <dbReference type="SAM" id="Coils"/>
    </source>
</evidence>
<name>A0ABN3FR25_9ACTN</name>
<dbReference type="Proteomes" id="UP001501444">
    <property type="component" value="Unassembled WGS sequence"/>
</dbReference>
<proteinExistence type="predicted"/>
<keyword evidence="3" id="KW-1133">Transmembrane helix</keyword>
<feature type="coiled-coil region" evidence="1">
    <location>
        <begin position="333"/>
        <end position="360"/>
    </location>
</feature>
<accession>A0ABN3FR25</accession>
<dbReference type="Gene3D" id="3.40.50.300">
    <property type="entry name" value="P-loop containing nucleotide triphosphate hydrolases"/>
    <property type="match status" value="1"/>
</dbReference>
<feature type="compositionally biased region" description="Basic and acidic residues" evidence="2">
    <location>
        <begin position="598"/>
        <end position="609"/>
    </location>
</feature>
<evidence type="ECO:0000313" key="6">
    <source>
        <dbReference type="Proteomes" id="UP001501444"/>
    </source>
</evidence>
<dbReference type="Pfam" id="PF00350">
    <property type="entry name" value="Dynamin_N"/>
    <property type="match status" value="1"/>
</dbReference>
<keyword evidence="3" id="KW-0812">Transmembrane</keyword>
<keyword evidence="1" id="KW-0175">Coiled coil</keyword>
<organism evidence="5 6">
    <name type="scientific">Dactylosporangium salmoneum</name>
    <dbReference type="NCBI Taxonomy" id="53361"/>
    <lineage>
        <taxon>Bacteria</taxon>
        <taxon>Bacillati</taxon>
        <taxon>Actinomycetota</taxon>
        <taxon>Actinomycetes</taxon>
        <taxon>Micromonosporales</taxon>
        <taxon>Micromonosporaceae</taxon>
        <taxon>Dactylosporangium</taxon>
    </lineage>
</organism>
<dbReference type="InterPro" id="IPR027417">
    <property type="entry name" value="P-loop_NTPase"/>
</dbReference>
<feature type="transmembrane region" description="Helical" evidence="3">
    <location>
        <begin position="499"/>
        <end position="523"/>
    </location>
</feature>
<keyword evidence="6" id="KW-1185">Reference proteome</keyword>
<reference evidence="5 6" key="1">
    <citation type="journal article" date="2019" name="Int. J. Syst. Evol. Microbiol.">
        <title>The Global Catalogue of Microorganisms (GCM) 10K type strain sequencing project: providing services to taxonomists for standard genome sequencing and annotation.</title>
        <authorList>
            <consortium name="The Broad Institute Genomics Platform"/>
            <consortium name="The Broad Institute Genome Sequencing Center for Infectious Disease"/>
            <person name="Wu L."/>
            <person name="Ma J."/>
        </authorList>
    </citation>
    <scope>NUCLEOTIDE SEQUENCE [LARGE SCALE GENOMIC DNA]</scope>
    <source>
        <strain evidence="5 6">JCM 3272</strain>
    </source>
</reference>
<feature type="domain" description="Dynamin N-terminal" evidence="4">
    <location>
        <begin position="60"/>
        <end position="220"/>
    </location>
</feature>
<dbReference type="PANTHER" id="PTHR43681:SF1">
    <property type="entry name" value="SARCALUMENIN"/>
    <property type="match status" value="1"/>
</dbReference>
<dbReference type="EMBL" id="BAAARV010000016">
    <property type="protein sequence ID" value="GAA2335605.1"/>
    <property type="molecule type" value="Genomic_DNA"/>
</dbReference>
<evidence type="ECO:0000259" key="4">
    <source>
        <dbReference type="Pfam" id="PF00350"/>
    </source>
</evidence>
<sequence length="639" mass="69938">MAEATGRDTMSAVRDRPTVVQALLEHANQVHALAKRAGRDDLAGVLAAEAARWKDVTATIVVAGAQKRGKSRMLNALVDRPELLPVDVDVATHTYLAVRRGPELSVVVRRRSGERIANLPITPEDIVDYASALGDPDKRRDVVGVEIAMEHPLLDGVRLVDTPGVDSLTVGHRHTTMAMLQEADALLFAVSAQDQPILRHELEFLAEAAQRVEVVAFVLTMVEDSSSWHTLLEENRRRLADFVGQSTDGARVRRLLSAPWIPVSAKLAEASAARRALGQLERADALWERSGMGRLADYIRSCAGDREIARCAKVLAGTDSVLRAITVAEQDRLVAATESRDALQERLEEVEAAGRDLAARVRERRRFAVEQQFLGRDVATMVRAKLDELRRPYDAAVPGLTNRARVDEFLSGLPESVELSLQAAWAELTDQIQDVAARALTEYLLAMGLDPIDIDLVTLQLPTTTRNRLANRPDAPGHRFDMLREGVPGITMAASLTTMLAATGVLLPIALIAGPVVAAGVTWRRHQYEQSGRSQAGIRQLIAETFNAAATEMITALDRALARWRGEAEDAVEESMAAQRREAESRRAELTALSARDATARREAAKTAQDRLATAKRLMAQAEQLHAELSERLRPLTTA</sequence>
<evidence type="ECO:0000256" key="2">
    <source>
        <dbReference type="SAM" id="MobiDB-lite"/>
    </source>
</evidence>
<dbReference type="InterPro" id="IPR051943">
    <property type="entry name" value="TRAFAC_Dynamin-like_GTPase"/>
</dbReference>
<dbReference type="RefSeq" id="WP_344611565.1">
    <property type="nucleotide sequence ID" value="NZ_BAAARV010000016.1"/>
</dbReference>
<evidence type="ECO:0000313" key="5">
    <source>
        <dbReference type="EMBL" id="GAA2335605.1"/>
    </source>
</evidence>